<feature type="transmembrane region" description="Helical" evidence="7">
    <location>
        <begin position="160"/>
        <end position="183"/>
    </location>
</feature>
<keyword evidence="11" id="KW-1185">Reference proteome</keyword>
<dbReference type="PANTHER" id="PTHR30487">
    <property type="entry name" value="TYPE 4 PREPILIN-LIKE PROTEINS LEADER PEPTIDE-PROCESSING ENZYME"/>
    <property type="match status" value="1"/>
</dbReference>
<evidence type="ECO:0000256" key="4">
    <source>
        <dbReference type="ARBA" id="ARBA00022692"/>
    </source>
</evidence>
<dbReference type="GO" id="GO:0032259">
    <property type="term" value="P:methylation"/>
    <property type="evidence" value="ECO:0007669"/>
    <property type="project" value="UniProtKB-KW"/>
</dbReference>
<dbReference type="InterPro" id="IPR050882">
    <property type="entry name" value="Prepilin_peptidase/N-MTase"/>
</dbReference>
<dbReference type="GO" id="GO:0008168">
    <property type="term" value="F:methyltransferase activity"/>
    <property type="evidence" value="ECO:0007669"/>
    <property type="project" value="UniProtKB-KW"/>
</dbReference>
<comment type="subcellular location">
    <subcellularLocation>
        <location evidence="1">Cell membrane</location>
        <topology evidence="1">Multi-pass membrane protein</topology>
    </subcellularLocation>
</comment>
<evidence type="ECO:0000256" key="6">
    <source>
        <dbReference type="ARBA" id="ARBA00023136"/>
    </source>
</evidence>
<feature type="domain" description="Prepilin type IV endopeptidase peptidase" evidence="8">
    <location>
        <begin position="108"/>
        <end position="224"/>
    </location>
</feature>
<gene>
    <name evidence="10" type="ORF">JOC49_001042</name>
</gene>
<dbReference type="InterPro" id="IPR000045">
    <property type="entry name" value="Prepilin_IV_endopep_pep"/>
</dbReference>
<feature type="domain" description="Prepilin peptidase A24 N-terminal" evidence="9">
    <location>
        <begin position="15"/>
        <end position="95"/>
    </location>
</feature>
<dbReference type="EC" id="3.4.23.43" evidence="10"/>
<dbReference type="Gene3D" id="1.20.120.1220">
    <property type="match status" value="1"/>
</dbReference>
<evidence type="ECO:0000256" key="7">
    <source>
        <dbReference type="SAM" id="Phobius"/>
    </source>
</evidence>
<dbReference type="Proteomes" id="UP000767854">
    <property type="component" value="Unassembled WGS sequence"/>
</dbReference>
<keyword evidence="3" id="KW-1003">Cell membrane</keyword>
<dbReference type="EMBL" id="JAFBDT010000005">
    <property type="protein sequence ID" value="MBM7561522.1"/>
    <property type="molecule type" value="Genomic_DNA"/>
</dbReference>
<evidence type="ECO:0000256" key="3">
    <source>
        <dbReference type="ARBA" id="ARBA00022475"/>
    </source>
</evidence>
<keyword evidence="10" id="KW-0808">Transferase</keyword>
<feature type="transmembrane region" description="Helical" evidence="7">
    <location>
        <begin position="89"/>
        <end position="118"/>
    </location>
</feature>
<feature type="transmembrane region" description="Helical" evidence="7">
    <location>
        <begin position="6"/>
        <end position="30"/>
    </location>
</feature>
<evidence type="ECO:0000256" key="1">
    <source>
        <dbReference type="ARBA" id="ARBA00004651"/>
    </source>
</evidence>
<dbReference type="RefSeq" id="WP_204663099.1">
    <property type="nucleotide sequence ID" value="NZ_JAFBDT010000005.1"/>
</dbReference>
<evidence type="ECO:0000259" key="8">
    <source>
        <dbReference type="Pfam" id="PF01478"/>
    </source>
</evidence>
<proteinExistence type="inferred from homology"/>
<keyword evidence="10" id="KW-0489">Methyltransferase</keyword>
<feature type="transmembrane region" description="Helical" evidence="7">
    <location>
        <begin position="240"/>
        <end position="262"/>
    </location>
</feature>
<evidence type="ECO:0000313" key="11">
    <source>
        <dbReference type="Proteomes" id="UP000767854"/>
    </source>
</evidence>
<keyword evidence="10" id="KW-0378">Hydrolase</keyword>
<feature type="transmembrane region" description="Helical" evidence="7">
    <location>
        <begin position="130"/>
        <end position="148"/>
    </location>
</feature>
<feature type="transmembrane region" description="Helical" evidence="7">
    <location>
        <begin position="203"/>
        <end position="228"/>
    </location>
</feature>
<protein>
    <submittedName>
        <fullName evidence="10">Leader peptidase (Prepilin peptidase)/N-methyltransferase</fullName>
        <ecNumber evidence="10">2.1.1.-</ecNumber>
        <ecNumber evidence="10">3.4.23.43</ecNumber>
    </submittedName>
</protein>
<keyword evidence="4 7" id="KW-0812">Transmembrane</keyword>
<dbReference type="InterPro" id="IPR010627">
    <property type="entry name" value="Prepilin_pept_A24_N"/>
</dbReference>
<comment type="caution">
    <text evidence="10">The sequence shown here is derived from an EMBL/GenBank/DDBJ whole genome shotgun (WGS) entry which is preliminary data.</text>
</comment>
<evidence type="ECO:0000256" key="2">
    <source>
        <dbReference type="ARBA" id="ARBA00005801"/>
    </source>
</evidence>
<reference evidence="10 11" key="1">
    <citation type="submission" date="2021-01" db="EMBL/GenBank/DDBJ databases">
        <title>Genomic Encyclopedia of Type Strains, Phase IV (KMG-IV): sequencing the most valuable type-strain genomes for metagenomic binning, comparative biology and taxonomic classification.</title>
        <authorList>
            <person name="Goeker M."/>
        </authorList>
    </citation>
    <scope>NUCLEOTIDE SEQUENCE [LARGE SCALE GENOMIC DNA]</scope>
    <source>
        <strain evidence="10 11">DSM 24436</strain>
    </source>
</reference>
<name>A0ABS2MQ59_9FIRM</name>
<comment type="similarity">
    <text evidence="2">Belongs to the peptidase A24 family.</text>
</comment>
<accession>A0ABS2MQ59</accession>
<evidence type="ECO:0000256" key="5">
    <source>
        <dbReference type="ARBA" id="ARBA00022989"/>
    </source>
</evidence>
<dbReference type="PANTHER" id="PTHR30487:SF0">
    <property type="entry name" value="PREPILIN LEADER PEPTIDASE_N-METHYLTRANSFERASE-RELATED"/>
    <property type="match status" value="1"/>
</dbReference>
<evidence type="ECO:0000259" key="9">
    <source>
        <dbReference type="Pfam" id="PF06750"/>
    </source>
</evidence>
<sequence>MDGVSLILRLIVFTLGATVGSFLNVCIYRIPNKESIVKPRSRCGSCGRTLDPIDLVPILSWLFLRGKCRTCGAKISIRYPLVEALEGTLFLLVFSVYGLSFTTGLLFLFSALMTVVFFIDLDHMIIPNKVVLAGIGLGLLVGLVHRLVGYPLYGDVSMWAFVLGPVIPLIVMVLILVASTVFFKAGSLGMGDVKVYVPIGMFLGWRLALLSLWIAFLLGGVFGLFWIFGLRRDRKANIPFAPFIAVGALVAALYGTPVLNYLF</sequence>
<dbReference type="GO" id="GO:0004190">
    <property type="term" value="F:aspartic-type endopeptidase activity"/>
    <property type="evidence" value="ECO:0007669"/>
    <property type="project" value="UniProtKB-EC"/>
</dbReference>
<dbReference type="Pfam" id="PF06750">
    <property type="entry name" value="A24_N_bact"/>
    <property type="match status" value="1"/>
</dbReference>
<keyword evidence="6 7" id="KW-0472">Membrane</keyword>
<keyword evidence="5 7" id="KW-1133">Transmembrane helix</keyword>
<dbReference type="EC" id="2.1.1.-" evidence="10"/>
<evidence type="ECO:0000313" key="10">
    <source>
        <dbReference type="EMBL" id="MBM7561522.1"/>
    </source>
</evidence>
<dbReference type="Pfam" id="PF01478">
    <property type="entry name" value="Peptidase_A24"/>
    <property type="match status" value="1"/>
</dbReference>
<organism evidence="10 11">
    <name type="scientific">Fusibacter tunisiensis</name>
    <dbReference type="NCBI Taxonomy" id="1008308"/>
    <lineage>
        <taxon>Bacteria</taxon>
        <taxon>Bacillati</taxon>
        <taxon>Bacillota</taxon>
        <taxon>Clostridia</taxon>
        <taxon>Eubacteriales</taxon>
        <taxon>Eubacteriales Family XII. Incertae Sedis</taxon>
        <taxon>Fusibacter</taxon>
    </lineage>
</organism>